<evidence type="ECO:0000259" key="1">
    <source>
        <dbReference type="Pfam" id="PF16087"/>
    </source>
</evidence>
<evidence type="ECO:0000313" key="2">
    <source>
        <dbReference type="EMBL" id="CAH2099545.1"/>
    </source>
</evidence>
<feature type="domain" description="DUF4817" evidence="1">
    <location>
        <begin position="5"/>
        <end position="58"/>
    </location>
</feature>
<dbReference type="Proteomes" id="UP001153954">
    <property type="component" value="Unassembled WGS sequence"/>
</dbReference>
<dbReference type="InterPro" id="IPR032135">
    <property type="entry name" value="DUF4817"/>
</dbReference>
<name>A0AAU9URS4_EUPED</name>
<protein>
    <recommendedName>
        <fullName evidence="1">DUF4817 domain-containing protein</fullName>
    </recommendedName>
</protein>
<reference evidence="2" key="1">
    <citation type="submission" date="2022-03" db="EMBL/GenBank/DDBJ databases">
        <authorList>
            <person name="Tunstrom K."/>
        </authorList>
    </citation>
    <scope>NUCLEOTIDE SEQUENCE</scope>
</reference>
<organism evidence="2 3">
    <name type="scientific">Euphydryas editha</name>
    <name type="common">Edith's checkerspot</name>
    <dbReference type="NCBI Taxonomy" id="104508"/>
    <lineage>
        <taxon>Eukaryota</taxon>
        <taxon>Metazoa</taxon>
        <taxon>Ecdysozoa</taxon>
        <taxon>Arthropoda</taxon>
        <taxon>Hexapoda</taxon>
        <taxon>Insecta</taxon>
        <taxon>Pterygota</taxon>
        <taxon>Neoptera</taxon>
        <taxon>Endopterygota</taxon>
        <taxon>Lepidoptera</taxon>
        <taxon>Glossata</taxon>
        <taxon>Ditrysia</taxon>
        <taxon>Papilionoidea</taxon>
        <taxon>Nymphalidae</taxon>
        <taxon>Nymphalinae</taxon>
        <taxon>Euphydryas</taxon>
    </lineage>
</organism>
<gene>
    <name evidence="2" type="ORF">EEDITHA_LOCUS14504</name>
</gene>
<proteinExistence type="predicted"/>
<dbReference type="AlphaFoldDB" id="A0AAU9URS4"/>
<dbReference type="EMBL" id="CAKOGL010000022">
    <property type="protein sequence ID" value="CAH2099545.1"/>
    <property type="molecule type" value="Genomic_DNA"/>
</dbReference>
<evidence type="ECO:0000313" key="3">
    <source>
        <dbReference type="Proteomes" id="UP001153954"/>
    </source>
</evidence>
<sequence>MERYTIEQHVFIVEHYLKNNESLATVVQKLHIKYGRNSVLISSTVKRLIEKFRETGSVGDTKYSGRPKTNYSNVNIKVVRERDVENPRISFDVVVKNCKFQEALYSVYTLAIWVSMLKKNQLTQQLKLNDHALQREFDECIIEHQQVDADFSSKIILGDEAYFHLH</sequence>
<accession>A0AAU9URS4</accession>
<dbReference type="Pfam" id="PF16087">
    <property type="entry name" value="DUF4817"/>
    <property type="match status" value="1"/>
</dbReference>
<keyword evidence="3" id="KW-1185">Reference proteome</keyword>
<comment type="caution">
    <text evidence="2">The sequence shown here is derived from an EMBL/GenBank/DDBJ whole genome shotgun (WGS) entry which is preliminary data.</text>
</comment>